<evidence type="ECO:0000313" key="1">
    <source>
        <dbReference type="EMBL" id="GLD72543.1"/>
    </source>
</evidence>
<reference evidence="1" key="1">
    <citation type="submission" date="2022-08" db="EMBL/GenBank/DDBJ databases">
        <title>Genome sequencing of akame (Lates japonicus).</title>
        <authorList>
            <person name="Hashiguchi Y."/>
            <person name="Takahashi H."/>
        </authorList>
    </citation>
    <scope>NUCLEOTIDE SEQUENCE</scope>
    <source>
        <strain evidence="1">Kochi</strain>
    </source>
</reference>
<name>A0AAD3RKK3_LATJO</name>
<accession>A0AAD3RKK3</accession>
<comment type="caution">
    <text evidence="1">The sequence shown here is derived from an EMBL/GenBank/DDBJ whole genome shotgun (WGS) entry which is preliminary data.</text>
</comment>
<gene>
    <name evidence="1" type="ORF">AKAME5_002386800</name>
</gene>
<dbReference type="EMBL" id="BRZM01001087">
    <property type="protein sequence ID" value="GLD72543.1"/>
    <property type="molecule type" value="Genomic_DNA"/>
</dbReference>
<dbReference type="AlphaFoldDB" id="A0AAD3RKK3"/>
<organism evidence="1 2">
    <name type="scientific">Lates japonicus</name>
    <name type="common">Japanese lates</name>
    <dbReference type="NCBI Taxonomy" id="270547"/>
    <lineage>
        <taxon>Eukaryota</taxon>
        <taxon>Metazoa</taxon>
        <taxon>Chordata</taxon>
        <taxon>Craniata</taxon>
        <taxon>Vertebrata</taxon>
        <taxon>Euteleostomi</taxon>
        <taxon>Actinopterygii</taxon>
        <taxon>Neopterygii</taxon>
        <taxon>Teleostei</taxon>
        <taxon>Neoteleostei</taxon>
        <taxon>Acanthomorphata</taxon>
        <taxon>Carangaria</taxon>
        <taxon>Carangaria incertae sedis</taxon>
        <taxon>Centropomidae</taxon>
        <taxon>Lates</taxon>
    </lineage>
</organism>
<evidence type="ECO:0000313" key="2">
    <source>
        <dbReference type="Proteomes" id="UP001279410"/>
    </source>
</evidence>
<dbReference type="Proteomes" id="UP001279410">
    <property type="component" value="Unassembled WGS sequence"/>
</dbReference>
<keyword evidence="2" id="KW-1185">Reference proteome</keyword>
<sequence>MVVAPKVLLQKAGDLLIDNDSCPISPSLEIHNLGFFLEPTLSFLAHIKSVTKSAIFHLKNTSRLQPPLTDSIAETLIHAFVTTCLDYCNGVLFGISSKALDTQLLGFLHTQSPGSTSPHPHPSPLTPG</sequence>
<protein>
    <submittedName>
        <fullName evidence="1">Uncharacterized protein</fullName>
    </submittedName>
</protein>
<proteinExistence type="predicted"/>